<evidence type="ECO:0000256" key="9">
    <source>
        <dbReference type="PIRSR" id="PIRSR602401-1"/>
    </source>
</evidence>
<gene>
    <name evidence="11" type="ORF">LSALG_LOCUS16529</name>
</gene>
<evidence type="ECO:0000256" key="6">
    <source>
        <dbReference type="ARBA" id="ARBA00023002"/>
    </source>
</evidence>
<accession>A0AA35YMC1</accession>
<dbReference type="PANTHER" id="PTHR24286:SF194">
    <property type="entry name" value="STEROID (22S)-HYDROXYLASE"/>
    <property type="match status" value="1"/>
</dbReference>
<evidence type="ECO:0000256" key="4">
    <source>
        <dbReference type="ARBA" id="ARBA00022723"/>
    </source>
</evidence>
<proteinExistence type="inferred from homology"/>
<dbReference type="PRINTS" id="PR00385">
    <property type="entry name" value="P450"/>
</dbReference>
<dbReference type="CDD" id="cd11043">
    <property type="entry name" value="CYP90-like"/>
    <property type="match status" value="1"/>
</dbReference>
<comment type="subcellular location">
    <subcellularLocation>
        <location evidence="1">Membrane</location>
        <topology evidence="1">Single-pass membrane protein</topology>
    </subcellularLocation>
</comment>
<name>A0AA35YMC1_LACSI</name>
<organism evidence="11 12">
    <name type="scientific">Lactuca saligna</name>
    <name type="common">Willowleaf lettuce</name>
    <dbReference type="NCBI Taxonomy" id="75948"/>
    <lineage>
        <taxon>Eukaryota</taxon>
        <taxon>Viridiplantae</taxon>
        <taxon>Streptophyta</taxon>
        <taxon>Embryophyta</taxon>
        <taxon>Tracheophyta</taxon>
        <taxon>Spermatophyta</taxon>
        <taxon>Magnoliopsida</taxon>
        <taxon>eudicotyledons</taxon>
        <taxon>Gunneridae</taxon>
        <taxon>Pentapetalae</taxon>
        <taxon>asterids</taxon>
        <taxon>campanulids</taxon>
        <taxon>Asterales</taxon>
        <taxon>Asteraceae</taxon>
        <taxon>Cichorioideae</taxon>
        <taxon>Cichorieae</taxon>
        <taxon>Lactucinae</taxon>
        <taxon>Lactuca</taxon>
    </lineage>
</organism>
<evidence type="ECO:0000313" key="11">
    <source>
        <dbReference type="EMBL" id="CAI9276556.1"/>
    </source>
</evidence>
<dbReference type="GO" id="GO:0016020">
    <property type="term" value="C:membrane"/>
    <property type="evidence" value="ECO:0007669"/>
    <property type="project" value="UniProtKB-SubCell"/>
</dbReference>
<dbReference type="Proteomes" id="UP001177003">
    <property type="component" value="Chromosome 3"/>
</dbReference>
<keyword evidence="5 10" id="KW-1133">Transmembrane helix</keyword>
<evidence type="ECO:0000256" key="8">
    <source>
        <dbReference type="ARBA" id="ARBA00023136"/>
    </source>
</evidence>
<evidence type="ECO:0000256" key="3">
    <source>
        <dbReference type="ARBA" id="ARBA00022692"/>
    </source>
</evidence>
<dbReference type="Pfam" id="PF00067">
    <property type="entry name" value="p450"/>
    <property type="match status" value="1"/>
</dbReference>
<keyword evidence="6" id="KW-0560">Oxidoreductase</keyword>
<evidence type="ECO:0000256" key="7">
    <source>
        <dbReference type="ARBA" id="ARBA00023004"/>
    </source>
</evidence>
<dbReference type="GO" id="GO:0016132">
    <property type="term" value="P:brassinosteroid biosynthetic process"/>
    <property type="evidence" value="ECO:0007669"/>
    <property type="project" value="TreeGrafter"/>
</dbReference>
<evidence type="ECO:0000256" key="10">
    <source>
        <dbReference type="SAM" id="Phobius"/>
    </source>
</evidence>
<reference evidence="11" key="1">
    <citation type="submission" date="2023-04" db="EMBL/GenBank/DDBJ databases">
        <authorList>
            <person name="Vijverberg K."/>
            <person name="Xiong W."/>
            <person name="Schranz E."/>
        </authorList>
    </citation>
    <scope>NUCLEOTIDE SEQUENCE</scope>
</reference>
<feature type="binding site" description="axial binding residue" evidence="9">
    <location>
        <position position="389"/>
    </location>
    <ligand>
        <name>heme</name>
        <dbReference type="ChEBI" id="CHEBI:30413"/>
    </ligand>
    <ligandPart>
        <name>Fe</name>
        <dbReference type="ChEBI" id="CHEBI:18248"/>
    </ligandPart>
</feature>
<keyword evidence="3 10" id="KW-0812">Transmembrane</keyword>
<sequence length="440" mass="50279">MSDFEFFLYVSLLISTLFLILNLAKKRKHTTSSPPINLPPGNMGWPFIGETIGYLKPYSATTIGAFMEQHISRFGKIYKSNLFGEPTIVSVDPGLNRLKTQLVREVEKNTLWVLDSWQENTSFCAQDEAKKFTFNLMAKHIMSLEPGKPETEQLKKEYVTFMKGVVSAPINFPGTAYRKALKSRATILKFIEMRMEERIQKLHEGNDLEGIDDDLLGWVLKNSNLSKEQILDLVLSLLFAGHETSSVSIALAIYFLETCPKAVHQLREEHKEIAEMKKQSGEKDLSWEDYKKMEFTQCVINETLRFGNVVRFLHRKAIKDVRYKGYDIPCGWKVLPVIAAVHLDPTNFDQPHLFDPWRWQSAKVASSSGSATLTSSNNFMPFGGGPRLCTGSELAKLEMAIFIHHLVLRYQWELTDVDQAFAYPYLDFPKGLPIRIHCLK</sequence>
<evidence type="ECO:0000313" key="12">
    <source>
        <dbReference type="Proteomes" id="UP001177003"/>
    </source>
</evidence>
<dbReference type="GO" id="GO:0004497">
    <property type="term" value="F:monooxygenase activity"/>
    <property type="evidence" value="ECO:0007669"/>
    <property type="project" value="InterPro"/>
</dbReference>
<dbReference type="GO" id="GO:0020037">
    <property type="term" value="F:heme binding"/>
    <property type="evidence" value="ECO:0007669"/>
    <property type="project" value="InterPro"/>
</dbReference>
<dbReference type="GO" id="GO:0005506">
    <property type="term" value="F:iron ion binding"/>
    <property type="evidence" value="ECO:0007669"/>
    <property type="project" value="InterPro"/>
</dbReference>
<dbReference type="InterPro" id="IPR001128">
    <property type="entry name" value="Cyt_P450"/>
</dbReference>
<dbReference type="PRINTS" id="PR00463">
    <property type="entry name" value="EP450I"/>
</dbReference>
<dbReference type="AlphaFoldDB" id="A0AA35YMC1"/>
<dbReference type="SUPFAM" id="SSF48264">
    <property type="entry name" value="Cytochrome P450"/>
    <property type="match status" value="1"/>
</dbReference>
<evidence type="ECO:0000256" key="5">
    <source>
        <dbReference type="ARBA" id="ARBA00022989"/>
    </source>
</evidence>
<keyword evidence="4 9" id="KW-0479">Metal-binding</keyword>
<keyword evidence="12" id="KW-1185">Reference proteome</keyword>
<dbReference type="GO" id="GO:0010268">
    <property type="term" value="P:brassinosteroid homeostasis"/>
    <property type="evidence" value="ECO:0007669"/>
    <property type="project" value="TreeGrafter"/>
</dbReference>
<dbReference type="Gene3D" id="1.10.630.10">
    <property type="entry name" value="Cytochrome P450"/>
    <property type="match status" value="1"/>
</dbReference>
<dbReference type="PANTHER" id="PTHR24286">
    <property type="entry name" value="CYTOCHROME P450 26"/>
    <property type="match status" value="1"/>
</dbReference>
<dbReference type="GO" id="GO:0016125">
    <property type="term" value="P:sterol metabolic process"/>
    <property type="evidence" value="ECO:0007669"/>
    <property type="project" value="TreeGrafter"/>
</dbReference>
<protein>
    <submittedName>
        <fullName evidence="11">Uncharacterized protein</fullName>
    </submittedName>
</protein>
<evidence type="ECO:0000256" key="2">
    <source>
        <dbReference type="ARBA" id="ARBA00010617"/>
    </source>
</evidence>
<dbReference type="EMBL" id="OX465079">
    <property type="protein sequence ID" value="CAI9276556.1"/>
    <property type="molecule type" value="Genomic_DNA"/>
</dbReference>
<keyword evidence="9" id="KW-0349">Heme</keyword>
<evidence type="ECO:0000256" key="1">
    <source>
        <dbReference type="ARBA" id="ARBA00004167"/>
    </source>
</evidence>
<feature type="transmembrane region" description="Helical" evidence="10">
    <location>
        <begin position="6"/>
        <end position="24"/>
    </location>
</feature>
<dbReference type="InterPro" id="IPR002401">
    <property type="entry name" value="Cyt_P450_E_grp-I"/>
</dbReference>
<keyword evidence="7 9" id="KW-0408">Iron</keyword>
<dbReference type="GO" id="GO:0016705">
    <property type="term" value="F:oxidoreductase activity, acting on paired donors, with incorporation or reduction of molecular oxygen"/>
    <property type="evidence" value="ECO:0007669"/>
    <property type="project" value="InterPro"/>
</dbReference>
<dbReference type="InterPro" id="IPR036396">
    <property type="entry name" value="Cyt_P450_sf"/>
</dbReference>
<keyword evidence="8 10" id="KW-0472">Membrane</keyword>
<comment type="cofactor">
    <cofactor evidence="9">
        <name>heme</name>
        <dbReference type="ChEBI" id="CHEBI:30413"/>
    </cofactor>
</comment>
<comment type="similarity">
    <text evidence="2">Belongs to the cytochrome P450 family.</text>
</comment>